<comment type="caution">
    <text evidence="1">The sequence shown here is derived from an EMBL/GenBank/DDBJ whole genome shotgun (WGS) entry which is preliminary data.</text>
</comment>
<dbReference type="EMBL" id="BGZK01000557">
    <property type="protein sequence ID" value="GBP50040.1"/>
    <property type="molecule type" value="Genomic_DNA"/>
</dbReference>
<proteinExistence type="predicted"/>
<dbReference type="OrthoDB" id="261614at2759"/>
<organism evidence="1 2">
    <name type="scientific">Eumeta variegata</name>
    <name type="common">Bagworm moth</name>
    <name type="synonym">Eumeta japonica</name>
    <dbReference type="NCBI Taxonomy" id="151549"/>
    <lineage>
        <taxon>Eukaryota</taxon>
        <taxon>Metazoa</taxon>
        <taxon>Ecdysozoa</taxon>
        <taxon>Arthropoda</taxon>
        <taxon>Hexapoda</taxon>
        <taxon>Insecta</taxon>
        <taxon>Pterygota</taxon>
        <taxon>Neoptera</taxon>
        <taxon>Endopterygota</taxon>
        <taxon>Lepidoptera</taxon>
        <taxon>Glossata</taxon>
        <taxon>Ditrysia</taxon>
        <taxon>Tineoidea</taxon>
        <taxon>Psychidae</taxon>
        <taxon>Oiketicinae</taxon>
        <taxon>Eumeta</taxon>
    </lineage>
</organism>
<reference evidence="1 2" key="1">
    <citation type="journal article" date="2019" name="Commun. Biol.">
        <title>The bagworm genome reveals a unique fibroin gene that provides high tensile strength.</title>
        <authorList>
            <person name="Kono N."/>
            <person name="Nakamura H."/>
            <person name="Ohtoshi R."/>
            <person name="Tomita M."/>
            <person name="Numata K."/>
            <person name="Arakawa K."/>
        </authorList>
    </citation>
    <scope>NUCLEOTIDE SEQUENCE [LARGE SCALE GENOMIC DNA]</scope>
</reference>
<evidence type="ECO:0000313" key="2">
    <source>
        <dbReference type="Proteomes" id="UP000299102"/>
    </source>
</evidence>
<protein>
    <submittedName>
        <fullName evidence="1">Uncharacterized protein</fullName>
    </submittedName>
</protein>
<sequence>MEQGFIKASSANLPRIDLIMLGTFLASNKDFCSGEFRNVKTSMSARASYGDDARRTRYIPVDRTTLQREHTMYALEKLGYGQFRGFTWHSQCSFQRSKAHAPNGLKVCEGFTSPVISPCGIYRALPRV</sequence>
<accession>A0A4C1WGS1</accession>
<name>A0A4C1WGS1_EUMVA</name>
<dbReference type="Proteomes" id="UP000299102">
    <property type="component" value="Unassembled WGS sequence"/>
</dbReference>
<evidence type="ECO:0000313" key="1">
    <source>
        <dbReference type="EMBL" id="GBP50040.1"/>
    </source>
</evidence>
<dbReference type="AlphaFoldDB" id="A0A4C1WGS1"/>
<gene>
    <name evidence="1" type="ORF">EVAR_39616_1</name>
</gene>
<keyword evidence="2" id="KW-1185">Reference proteome</keyword>